<keyword evidence="4" id="KW-0732">Signal</keyword>
<dbReference type="AlphaFoldDB" id="A0A221VW92"/>
<dbReference type="Pfam" id="PF16822">
    <property type="entry name" value="ALGX"/>
    <property type="match status" value="1"/>
</dbReference>
<evidence type="ECO:0000313" key="8">
    <source>
        <dbReference type="Proteomes" id="UP000204221"/>
    </source>
</evidence>
<keyword evidence="8" id="KW-1185">Reference proteome</keyword>
<keyword evidence="6" id="KW-0016">Alginate biosynthesis</keyword>
<evidence type="ECO:0000256" key="3">
    <source>
        <dbReference type="ARBA" id="ARBA00022679"/>
    </source>
</evidence>
<evidence type="ECO:0000256" key="1">
    <source>
        <dbReference type="ARBA" id="ARBA00004418"/>
    </source>
</evidence>
<accession>A0A221VW92</accession>
<dbReference type="InterPro" id="IPR031811">
    <property type="entry name" value="ALGX/ALGJ_SGNH-like"/>
</dbReference>
<dbReference type="UniPathway" id="UPA00286"/>
<gene>
    <name evidence="7" type="ORF">AHOG_00310</name>
</gene>
<evidence type="ECO:0000256" key="2">
    <source>
        <dbReference type="ARBA" id="ARBA00005182"/>
    </source>
</evidence>
<comment type="pathway">
    <text evidence="2">Glycan biosynthesis; alginate biosynthesis.</text>
</comment>
<reference evidence="7 8" key="1">
    <citation type="submission" date="2017-07" db="EMBL/GenBank/DDBJ databases">
        <title>Complete genome sequence of Actinoalloteichus hoggarensis DSM 45943, type strain of Actinoalloteichus hoggarensis.</title>
        <authorList>
            <person name="Ruckert C."/>
            <person name="Nouioui I."/>
            <person name="Willmese J."/>
            <person name="van Wezel G."/>
            <person name="Klenk H.-P."/>
            <person name="Kalinowski J."/>
            <person name="Zotchev S.B."/>
        </authorList>
    </citation>
    <scope>NUCLEOTIDE SEQUENCE [LARGE SCALE GENOMIC DNA]</scope>
    <source>
        <strain evidence="7 8">DSM 45943</strain>
    </source>
</reference>
<keyword evidence="3" id="KW-0808">Transferase</keyword>
<dbReference type="KEGG" id="ahg:AHOG_00310"/>
<evidence type="ECO:0000256" key="5">
    <source>
        <dbReference type="ARBA" id="ARBA00022764"/>
    </source>
</evidence>
<evidence type="ECO:0000256" key="4">
    <source>
        <dbReference type="ARBA" id="ARBA00022729"/>
    </source>
</evidence>
<dbReference type="RefSeq" id="WP_093939580.1">
    <property type="nucleotide sequence ID" value="NZ_CP022521.1"/>
</dbReference>
<evidence type="ECO:0000256" key="6">
    <source>
        <dbReference type="ARBA" id="ARBA00022841"/>
    </source>
</evidence>
<dbReference type="GO" id="GO:0016740">
    <property type="term" value="F:transferase activity"/>
    <property type="evidence" value="ECO:0007669"/>
    <property type="project" value="UniProtKB-KW"/>
</dbReference>
<evidence type="ECO:0000313" key="7">
    <source>
        <dbReference type="EMBL" id="ASO17737.1"/>
    </source>
</evidence>
<name>A0A221VW92_9PSEU</name>
<dbReference type="EMBL" id="CP022521">
    <property type="protein sequence ID" value="ASO17737.1"/>
    <property type="molecule type" value="Genomic_DNA"/>
</dbReference>
<keyword evidence="5" id="KW-0574">Periplasm</keyword>
<comment type="subcellular location">
    <subcellularLocation>
        <location evidence="1">Periplasm</location>
    </subcellularLocation>
</comment>
<dbReference type="GO" id="GO:0042121">
    <property type="term" value="P:alginic acid biosynthetic process"/>
    <property type="evidence" value="ECO:0007669"/>
    <property type="project" value="UniProtKB-UniPathway"/>
</dbReference>
<sequence length="433" mass="47113">MSRQGSDETAPIPRVRLPEVHEAWLPREHDLYRPRHGGRQILALLAALLFFGAPAFSYLFGARATEIENRALVDFPNIMHGWGFFTEFPQWSIDYLPFRQSAITIADGVSHVVFGESVSLDGVGDDAAGGPITPSGGGDRRIVYPKAIEGGDGWMYLGADVDGKCNSERSLDEVIDAVQRLRAGVEASGREFVMVIAPDKTTAVPEHLPADYAGRDCSSEVGAEFWKRVPTETGAVDIRTPLAEAGEALGRPVYYPLDSHWMDEGAIAMLTSVAEDLRPGSTAAVTTTEDALWHSDADLPVLVGRHAERTGMTYRIHPDGSTDNTHGLNYNLDQPEHFTAGPLAGMITERTAIIGDSFLAAASRYVSGFFSDVTLQYYQTLSHDPDSVIQMLVEQDVIVVEVVERNLVSGSAPFLEEEVIGLISSELARNPIS</sequence>
<organism evidence="7 8">
    <name type="scientific">Actinoalloteichus hoggarensis</name>
    <dbReference type="NCBI Taxonomy" id="1470176"/>
    <lineage>
        <taxon>Bacteria</taxon>
        <taxon>Bacillati</taxon>
        <taxon>Actinomycetota</taxon>
        <taxon>Actinomycetes</taxon>
        <taxon>Pseudonocardiales</taxon>
        <taxon>Pseudonocardiaceae</taxon>
        <taxon>Actinoalloteichus</taxon>
    </lineage>
</organism>
<dbReference type="Proteomes" id="UP000204221">
    <property type="component" value="Chromosome"/>
</dbReference>
<proteinExistence type="predicted"/>
<protein>
    <submittedName>
        <fullName evidence="7">Uncharacterized protein</fullName>
    </submittedName>
</protein>
<dbReference type="OrthoDB" id="3264206at2"/>
<dbReference type="GO" id="GO:0042597">
    <property type="term" value="C:periplasmic space"/>
    <property type="evidence" value="ECO:0007669"/>
    <property type="project" value="UniProtKB-SubCell"/>
</dbReference>